<feature type="transmembrane region" description="Helical" evidence="1">
    <location>
        <begin position="231"/>
        <end position="251"/>
    </location>
</feature>
<accession>A0ABW8LN75</accession>
<dbReference type="Proteomes" id="UP001620295">
    <property type="component" value="Unassembled WGS sequence"/>
</dbReference>
<dbReference type="EMBL" id="JBJDQH010000006">
    <property type="protein sequence ID" value="MFK4267367.1"/>
    <property type="molecule type" value="Genomic_DNA"/>
</dbReference>
<reference evidence="2 3" key="1">
    <citation type="submission" date="2024-11" db="EMBL/GenBank/DDBJ databases">
        <title>The Natural Products Discovery Center: Release of the First 8490 Sequenced Strains for Exploring Actinobacteria Biosynthetic Diversity.</title>
        <authorList>
            <person name="Kalkreuter E."/>
            <person name="Kautsar S.A."/>
            <person name="Yang D."/>
            <person name="Bader C.D."/>
            <person name="Teijaro C.N."/>
            <person name="Fluegel L."/>
            <person name="Davis C.M."/>
            <person name="Simpson J.R."/>
            <person name="Lauterbach L."/>
            <person name="Steele A.D."/>
            <person name="Gui C."/>
            <person name="Meng S."/>
            <person name="Li G."/>
            <person name="Viehrig K."/>
            <person name="Ye F."/>
            <person name="Su P."/>
            <person name="Kiefer A.F."/>
            <person name="Nichols A."/>
            <person name="Cepeda A.J."/>
            <person name="Yan W."/>
            <person name="Fan B."/>
            <person name="Jiang Y."/>
            <person name="Adhikari A."/>
            <person name="Zheng C.-J."/>
            <person name="Schuster L."/>
            <person name="Cowan T.M."/>
            <person name="Smanski M.J."/>
            <person name="Chevrette M.G."/>
            <person name="De Carvalho L.P.S."/>
            <person name="Shen B."/>
        </authorList>
    </citation>
    <scope>NUCLEOTIDE SEQUENCE [LARGE SCALE GENOMIC DNA]</scope>
    <source>
        <strain evidence="2 3">NPDC020863</strain>
    </source>
</reference>
<keyword evidence="3" id="KW-1185">Reference proteome</keyword>
<feature type="transmembrane region" description="Helical" evidence="1">
    <location>
        <begin position="340"/>
        <end position="357"/>
    </location>
</feature>
<keyword evidence="1" id="KW-0472">Membrane</keyword>
<keyword evidence="1" id="KW-0812">Transmembrane</keyword>
<sequence length="405" mass="42245">MLITLACLLVPVSLVSVWLHDVLLDTGRYVATVSPLAKDPAIQDAALRHVRQALNARRSGRDLTSDIASWLRHQGVSPKAADAVERLGLKLDPAVDQALTRVAAHVVHGNQFPAVWVGANRAGHSALVHVLTGEGHGAVGVDGDTVTLDVGAAVKKVKRQLQNVGLSSASAIPDVDRRMVLFHSDQLGRVRFGARLLDLAGVWLPGLTALLGTSGVLLARQRRRALARAALGTAVTSLALGAGLAVARRYWLDHLPPSVLPRAAAAALYDTLLRGLWTTVRTAGVLGLAVALGAYLAGPGRLPRAARNRADRAADAAARWSAARGLCTGRAGAWAAGHRRGLTFGVLLPTAAAFGVWNHPTAATVLLLTLILLAALAAIALLAATGRAPRPRAARPRAPTGRGGR</sequence>
<name>A0ABW8LN75_9ACTN</name>
<feature type="transmembrane region" description="Helical" evidence="1">
    <location>
        <begin position="363"/>
        <end position="385"/>
    </location>
</feature>
<evidence type="ECO:0008006" key="4">
    <source>
        <dbReference type="Google" id="ProtNLM"/>
    </source>
</evidence>
<organism evidence="2 3">
    <name type="scientific">Streptomyces milbemycinicus</name>
    <dbReference type="NCBI Taxonomy" id="476552"/>
    <lineage>
        <taxon>Bacteria</taxon>
        <taxon>Bacillati</taxon>
        <taxon>Actinomycetota</taxon>
        <taxon>Actinomycetes</taxon>
        <taxon>Kitasatosporales</taxon>
        <taxon>Streptomycetaceae</taxon>
        <taxon>Streptomyces</taxon>
    </lineage>
</organism>
<evidence type="ECO:0000313" key="3">
    <source>
        <dbReference type="Proteomes" id="UP001620295"/>
    </source>
</evidence>
<evidence type="ECO:0000256" key="1">
    <source>
        <dbReference type="SAM" id="Phobius"/>
    </source>
</evidence>
<keyword evidence="1" id="KW-1133">Transmembrane helix</keyword>
<gene>
    <name evidence="2" type="ORF">ACI2L5_20865</name>
</gene>
<dbReference type="RefSeq" id="WP_404746802.1">
    <property type="nucleotide sequence ID" value="NZ_JBJDQH010000006.1"/>
</dbReference>
<feature type="transmembrane region" description="Helical" evidence="1">
    <location>
        <begin position="276"/>
        <end position="297"/>
    </location>
</feature>
<proteinExistence type="predicted"/>
<evidence type="ECO:0000313" key="2">
    <source>
        <dbReference type="EMBL" id="MFK4267367.1"/>
    </source>
</evidence>
<feature type="transmembrane region" description="Helical" evidence="1">
    <location>
        <begin position="199"/>
        <end position="219"/>
    </location>
</feature>
<protein>
    <recommendedName>
        <fullName evidence="4">Integral membrane protein</fullName>
    </recommendedName>
</protein>
<comment type="caution">
    <text evidence="2">The sequence shown here is derived from an EMBL/GenBank/DDBJ whole genome shotgun (WGS) entry which is preliminary data.</text>
</comment>